<dbReference type="InterPro" id="IPR036236">
    <property type="entry name" value="Znf_C2H2_sf"/>
</dbReference>
<organism evidence="4 5">
    <name type="scientific">Lepraria neglecta</name>
    <dbReference type="NCBI Taxonomy" id="209136"/>
    <lineage>
        <taxon>Eukaryota</taxon>
        <taxon>Fungi</taxon>
        <taxon>Dikarya</taxon>
        <taxon>Ascomycota</taxon>
        <taxon>Pezizomycotina</taxon>
        <taxon>Lecanoromycetes</taxon>
        <taxon>OSLEUM clade</taxon>
        <taxon>Lecanoromycetidae</taxon>
        <taxon>Lecanorales</taxon>
        <taxon>Lecanorineae</taxon>
        <taxon>Stereocaulaceae</taxon>
        <taxon>Lepraria</taxon>
    </lineage>
</organism>
<keyword evidence="1" id="KW-0479">Metal-binding</keyword>
<feature type="compositionally biased region" description="Low complexity" evidence="2">
    <location>
        <begin position="163"/>
        <end position="176"/>
    </location>
</feature>
<feature type="compositionally biased region" description="Low complexity" evidence="2">
    <location>
        <begin position="623"/>
        <end position="636"/>
    </location>
</feature>
<dbReference type="EMBL" id="JASNWA010000011">
    <property type="protein sequence ID" value="KAK3167130.1"/>
    <property type="molecule type" value="Genomic_DNA"/>
</dbReference>
<feature type="region of interest" description="Disordered" evidence="2">
    <location>
        <begin position="573"/>
        <end position="642"/>
    </location>
</feature>
<dbReference type="Proteomes" id="UP001276659">
    <property type="component" value="Unassembled WGS sequence"/>
</dbReference>
<feature type="compositionally biased region" description="Polar residues" evidence="2">
    <location>
        <begin position="765"/>
        <end position="788"/>
    </location>
</feature>
<proteinExistence type="predicted"/>
<gene>
    <name evidence="4" type="ORF">OEA41_010256</name>
</gene>
<feature type="domain" description="C2H2-type" evidence="3">
    <location>
        <begin position="480"/>
        <end position="507"/>
    </location>
</feature>
<feature type="region of interest" description="Disordered" evidence="2">
    <location>
        <begin position="1"/>
        <end position="31"/>
    </location>
</feature>
<accession>A0AAD9YWY4</accession>
<evidence type="ECO:0000259" key="3">
    <source>
        <dbReference type="PROSITE" id="PS50157"/>
    </source>
</evidence>
<feature type="region of interest" description="Disordered" evidence="2">
    <location>
        <begin position="751"/>
        <end position="794"/>
    </location>
</feature>
<name>A0AAD9YWY4_9LECA</name>
<evidence type="ECO:0000256" key="1">
    <source>
        <dbReference type="PROSITE-ProRule" id="PRU00042"/>
    </source>
</evidence>
<evidence type="ECO:0000313" key="5">
    <source>
        <dbReference type="Proteomes" id="UP001276659"/>
    </source>
</evidence>
<protein>
    <recommendedName>
        <fullName evidence="3">C2H2-type domain-containing protein</fullName>
    </recommendedName>
</protein>
<evidence type="ECO:0000256" key="2">
    <source>
        <dbReference type="SAM" id="MobiDB-lite"/>
    </source>
</evidence>
<sequence>MTSILPNPRRCYKTRGHPTFASSQPTPTHHACQQYGSAEFDLPLRKAATFHSPKSPSSDDDPILNISLLSRRSPTCPKDLENAIAAGEQRIAQLLGSVDRSLSGLESFSSDSQETLKQDDPPVPRFMLGPYTGETDRMDVDDALTYTSHPKPQQRAHNRHSSDSGLGSSISSAEDSLSGHHAGMRHCPPNTSTTPTKTHVNTAGKLNNYNNIPSTIAEIQSGINGSNANAQTGTQHALSAYACKQIQNHIIVPILKTEELKAFHPLVNSIPFRVKRKQITCLRDLEKVILWLAPVSGSYHVWERSLAHHFGSGVQKYSVTRSSFFKFCDTSIQCLHTTVEYLNESDRQRPTDRPYTNGYFLDLTEQVRQYATMINASRERALAGKAREKDDYTTYVCMTHNYEVLILIVYSDERLSLNGGLGQTGRPAELVRFKDGQAISLRTGEVVNPDASPSGSADEDLAHSMARRKKSEQATVKQAQRCSECDKEFKRPCDLTKHEKTHSRPWKCNEPSCKYSQYGWPTEKERDRHVNDKHSVTPNMYKCQYHPCPYESKRESNCKQHMEKAHGWAYVRSKNNGKTARKPSKAGKTPPTPSMNTPGSHIFDASGSEFGDSTSPYMPNGYGATSAGGSTRASTSPYMRNGYLGHSANGSLGGSSHRSTSESPYLRNNETYGSYGPSFAWDESFNRLPPQTSYTSSSHRHSMDSLTNAPTIPSSYDIQDDPPLFGGTFDWNNMDFNSDFTSMNIQLENITPSSSIETRPLDAYSSRNPSISVEHPQSSKNPNLSPGAQGNEMLYTPYTHNDVDEGYSEFTTNAGKPANDFALFDDSRPTSSLGATGNMSLFQDLPPFQPTTWSQNGNELAQQMGLNDMMHLDEV</sequence>
<dbReference type="SMART" id="SM00355">
    <property type="entry name" value="ZnF_C2H2"/>
    <property type="match status" value="3"/>
</dbReference>
<reference evidence="4" key="1">
    <citation type="submission" date="2022-11" db="EMBL/GenBank/DDBJ databases">
        <title>Chromosomal genome sequence assembly and mating type (MAT) locus characterization of the leprose asexual lichenized fungus Lepraria neglecta (Nyl.) Erichsen.</title>
        <authorList>
            <person name="Allen J.L."/>
            <person name="Pfeffer B."/>
        </authorList>
    </citation>
    <scope>NUCLEOTIDE SEQUENCE</scope>
    <source>
        <strain evidence="4">Allen 5258</strain>
    </source>
</reference>
<feature type="region of interest" description="Disordered" evidence="2">
    <location>
        <begin position="105"/>
        <end position="206"/>
    </location>
</feature>
<keyword evidence="5" id="KW-1185">Reference proteome</keyword>
<comment type="caution">
    <text evidence="4">The sequence shown here is derived from an EMBL/GenBank/DDBJ whole genome shotgun (WGS) entry which is preliminary data.</text>
</comment>
<keyword evidence="1" id="KW-0863">Zinc-finger</keyword>
<dbReference type="SUPFAM" id="SSF57667">
    <property type="entry name" value="beta-beta-alpha zinc fingers"/>
    <property type="match status" value="1"/>
</dbReference>
<feature type="region of interest" description="Disordered" evidence="2">
    <location>
        <begin position="446"/>
        <end position="474"/>
    </location>
</feature>
<dbReference type="InterPro" id="IPR013087">
    <property type="entry name" value="Znf_C2H2_type"/>
</dbReference>
<keyword evidence="1" id="KW-0862">Zinc</keyword>
<dbReference type="AlphaFoldDB" id="A0AAD9YWY4"/>
<evidence type="ECO:0000313" key="4">
    <source>
        <dbReference type="EMBL" id="KAK3167130.1"/>
    </source>
</evidence>
<feature type="compositionally biased region" description="Polar residues" evidence="2">
    <location>
        <begin position="189"/>
        <end position="206"/>
    </location>
</feature>
<dbReference type="PROSITE" id="PS00028">
    <property type="entry name" value="ZINC_FINGER_C2H2_1"/>
    <property type="match status" value="1"/>
</dbReference>
<dbReference type="PROSITE" id="PS50157">
    <property type="entry name" value="ZINC_FINGER_C2H2_2"/>
    <property type="match status" value="1"/>
</dbReference>
<dbReference type="GO" id="GO:0008270">
    <property type="term" value="F:zinc ion binding"/>
    <property type="evidence" value="ECO:0007669"/>
    <property type="project" value="UniProtKB-KW"/>
</dbReference>